<proteinExistence type="predicted"/>
<organism evidence="1 2">
    <name type="scientific">Malus domestica</name>
    <name type="common">Apple</name>
    <name type="synonym">Pyrus malus</name>
    <dbReference type="NCBI Taxonomy" id="3750"/>
    <lineage>
        <taxon>Eukaryota</taxon>
        <taxon>Viridiplantae</taxon>
        <taxon>Streptophyta</taxon>
        <taxon>Embryophyta</taxon>
        <taxon>Tracheophyta</taxon>
        <taxon>Spermatophyta</taxon>
        <taxon>Magnoliopsida</taxon>
        <taxon>eudicotyledons</taxon>
        <taxon>Gunneridae</taxon>
        <taxon>Pentapetalae</taxon>
        <taxon>rosids</taxon>
        <taxon>fabids</taxon>
        <taxon>Rosales</taxon>
        <taxon>Rosaceae</taxon>
        <taxon>Amygdaloideae</taxon>
        <taxon>Maleae</taxon>
        <taxon>Malus</taxon>
    </lineage>
</organism>
<sequence length="96" mass="10810">MAEALAAHECVVWVALIGFQNFIMEGDSLQIVVAFNHLLTNSLLAAITEDLSTHVFFQANTIAHRITRFSLNISSHFEWLDHPLSFIIDLVVEDVM</sequence>
<accession>A0A498HSZ3</accession>
<name>A0A498HSZ3_MALDO</name>
<keyword evidence="2" id="KW-1185">Reference proteome</keyword>
<comment type="caution">
    <text evidence="1">The sequence shown here is derived from an EMBL/GenBank/DDBJ whole genome shotgun (WGS) entry which is preliminary data.</text>
</comment>
<evidence type="ECO:0000313" key="2">
    <source>
        <dbReference type="Proteomes" id="UP000290289"/>
    </source>
</evidence>
<dbReference type="AlphaFoldDB" id="A0A498HSZ3"/>
<dbReference type="EMBL" id="RDQH01000341">
    <property type="protein sequence ID" value="RXH73909.1"/>
    <property type="molecule type" value="Genomic_DNA"/>
</dbReference>
<reference evidence="1 2" key="1">
    <citation type="submission" date="2018-10" db="EMBL/GenBank/DDBJ databases">
        <title>A high-quality apple genome assembly.</title>
        <authorList>
            <person name="Hu J."/>
        </authorList>
    </citation>
    <scope>NUCLEOTIDE SEQUENCE [LARGE SCALE GENOMIC DNA]</scope>
    <source>
        <strain evidence="2">cv. HFTH1</strain>
        <tissue evidence="1">Young leaf</tissue>
    </source>
</reference>
<evidence type="ECO:0000313" key="1">
    <source>
        <dbReference type="EMBL" id="RXH73909.1"/>
    </source>
</evidence>
<dbReference type="Proteomes" id="UP000290289">
    <property type="component" value="Chromosome 15"/>
</dbReference>
<evidence type="ECO:0008006" key="3">
    <source>
        <dbReference type="Google" id="ProtNLM"/>
    </source>
</evidence>
<gene>
    <name evidence="1" type="ORF">DVH24_016731</name>
</gene>
<protein>
    <recommendedName>
        <fullName evidence="3">RNase H type-1 domain-containing protein</fullName>
    </recommendedName>
</protein>